<organism evidence="3 4">
    <name type="scientific">Heligmosomoides polygyrus</name>
    <name type="common">Parasitic roundworm</name>
    <dbReference type="NCBI Taxonomy" id="6339"/>
    <lineage>
        <taxon>Eukaryota</taxon>
        <taxon>Metazoa</taxon>
        <taxon>Ecdysozoa</taxon>
        <taxon>Nematoda</taxon>
        <taxon>Chromadorea</taxon>
        <taxon>Rhabditida</taxon>
        <taxon>Rhabditina</taxon>
        <taxon>Rhabditomorpha</taxon>
        <taxon>Strongyloidea</taxon>
        <taxon>Heligmosomidae</taxon>
        <taxon>Heligmosomoides</taxon>
    </lineage>
</organism>
<sequence>MGMLDLKRTQLNLTKTMFMRNRRASDAPFSFNPAMYVYLGCEVNVVNDLVSNMMSNSPSRSTSLEAEKDNVLERVAALAVSAWRVKQALSVAGAGAPPTVPAHANPPVRKPISAQKHR</sequence>
<evidence type="ECO:0000313" key="3">
    <source>
        <dbReference type="Proteomes" id="UP000050761"/>
    </source>
</evidence>
<proteinExistence type="predicted"/>
<accession>A0A183GJ04</accession>
<name>A0A183GJ04_HELPZ</name>
<dbReference type="WBParaSite" id="HPBE_0002263701-mRNA-1">
    <property type="protein sequence ID" value="HPBE_0002263701-mRNA-1"/>
    <property type="gene ID" value="HPBE_0002263701"/>
</dbReference>
<evidence type="ECO:0000256" key="1">
    <source>
        <dbReference type="SAM" id="MobiDB-lite"/>
    </source>
</evidence>
<evidence type="ECO:0000313" key="2">
    <source>
        <dbReference type="EMBL" id="VDP33850.1"/>
    </source>
</evidence>
<evidence type="ECO:0000313" key="4">
    <source>
        <dbReference type="WBParaSite" id="HPBE_0002263701-mRNA-1"/>
    </source>
</evidence>
<reference evidence="4" key="2">
    <citation type="submission" date="2019-09" db="UniProtKB">
        <authorList>
            <consortium name="WormBaseParasite"/>
        </authorList>
    </citation>
    <scope>IDENTIFICATION</scope>
</reference>
<gene>
    <name evidence="2" type="ORF">HPBE_LOCUS22636</name>
</gene>
<dbReference type="OrthoDB" id="5810156at2759"/>
<protein>
    <submittedName>
        <fullName evidence="2 4">Uncharacterized protein</fullName>
    </submittedName>
</protein>
<dbReference type="AlphaFoldDB" id="A0A183GJ04"/>
<reference evidence="2 3" key="1">
    <citation type="submission" date="2018-11" db="EMBL/GenBank/DDBJ databases">
        <authorList>
            <consortium name="Pathogen Informatics"/>
        </authorList>
    </citation>
    <scope>NUCLEOTIDE SEQUENCE [LARGE SCALE GENOMIC DNA]</scope>
</reference>
<dbReference type="Proteomes" id="UP000050761">
    <property type="component" value="Unassembled WGS sequence"/>
</dbReference>
<feature type="region of interest" description="Disordered" evidence="1">
    <location>
        <begin position="94"/>
        <end position="118"/>
    </location>
</feature>
<accession>A0A3P8CSW2</accession>
<dbReference type="EMBL" id="UZAH01034201">
    <property type="protein sequence ID" value="VDP33850.1"/>
    <property type="molecule type" value="Genomic_DNA"/>
</dbReference>
<keyword evidence="3" id="KW-1185">Reference proteome</keyword>
<feature type="compositionally biased region" description="Low complexity" evidence="1">
    <location>
        <begin position="94"/>
        <end position="103"/>
    </location>
</feature>